<dbReference type="PANTHER" id="PTHR41878">
    <property type="entry name" value="LEXA REPRESSOR-RELATED"/>
    <property type="match status" value="1"/>
</dbReference>
<name>A0AAW8DUC7_9BURK</name>
<proteinExistence type="predicted"/>
<accession>A0AAW8DUC7</accession>
<dbReference type="EMBL" id="JAUSRR010000003">
    <property type="protein sequence ID" value="MDP9922802.1"/>
    <property type="molecule type" value="Genomic_DNA"/>
</dbReference>
<dbReference type="Gene3D" id="3.10.290.30">
    <property type="entry name" value="MM3350-like"/>
    <property type="match status" value="1"/>
</dbReference>
<protein>
    <recommendedName>
        <fullName evidence="1">Plasmid pRiA4b Orf3-like domain-containing protein</fullName>
    </recommendedName>
</protein>
<comment type="caution">
    <text evidence="2">The sequence shown here is derived from an EMBL/GenBank/DDBJ whole genome shotgun (WGS) entry which is preliminary data.</text>
</comment>
<dbReference type="AlphaFoldDB" id="A0AAW8DUC7"/>
<dbReference type="PANTHER" id="PTHR41878:SF1">
    <property type="entry name" value="TNPR PROTEIN"/>
    <property type="match status" value="1"/>
</dbReference>
<organism evidence="2 3">
    <name type="scientific">Variovorax boronicumulans</name>
    <dbReference type="NCBI Taxonomy" id="436515"/>
    <lineage>
        <taxon>Bacteria</taxon>
        <taxon>Pseudomonadati</taxon>
        <taxon>Pseudomonadota</taxon>
        <taxon>Betaproteobacteria</taxon>
        <taxon>Burkholderiales</taxon>
        <taxon>Comamonadaceae</taxon>
        <taxon>Variovorax</taxon>
    </lineage>
</organism>
<dbReference type="RefSeq" id="WP_307636384.1">
    <property type="nucleotide sequence ID" value="NZ_JAUSRR010000003.1"/>
</dbReference>
<dbReference type="InterPro" id="IPR024047">
    <property type="entry name" value="MM3350-like_sf"/>
</dbReference>
<dbReference type="SUPFAM" id="SSF159941">
    <property type="entry name" value="MM3350-like"/>
    <property type="match status" value="1"/>
</dbReference>
<evidence type="ECO:0000259" key="1">
    <source>
        <dbReference type="Pfam" id="PF07929"/>
    </source>
</evidence>
<dbReference type="Pfam" id="PF07929">
    <property type="entry name" value="PRiA4_ORF3"/>
    <property type="match status" value="1"/>
</dbReference>
<dbReference type="Proteomes" id="UP001244295">
    <property type="component" value="Unassembled WGS sequence"/>
</dbReference>
<sequence>MSTTSTQKDLHAWQLYVELEDVRPKVWRRLLVPLTIELPRLHVMLLGGMGWDGAHVHEFIFGRDHYGATEPGREFPDDLMPEEDVTLTEALGTRKTFEYLYDFGDSWWHKIKVEQIVKLDSPIEYAQCVGGENACPPEDVGGSLGYEQFLEALIDPQHPEHAEMMEWIGRPFDPRAFDIDEADARLNARE</sequence>
<reference evidence="2" key="1">
    <citation type="submission" date="2023-07" db="EMBL/GenBank/DDBJ databases">
        <title>Sorghum-associated microbial communities from plants grown in Nebraska, USA.</title>
        <authorList>
            <person name="Schachtman D."/>
        </authorList>
    </citation>
    <scope>NUCLEOTIDE SEQUENCE</scope>
    <source>
        <strain evidence="2">DS2795</strain>
    </source>
</reference>
<evidence type="ECO:0000313" key="3">
    <source>
        <dbReference type="Proteomes" id="UP001244295"/>
    </source>
</evidence>
<dbReference type="InterPro" id="IPR012912">
    <property type="entry name" value="Plasmid_pRiA4b_Orf3-like"/>
</dbReference>
<evidence type="ECO:0000313" key="2">
    <source>
        <dbReference type="EMBL" id="MDP9922802.1"/>
    </source>
</evidence>
<feature type="domain" description="Plasmid pRiA4b Orf3-like" evidence="1">
    <location>
        <begin position="12"/>
        <end position="181"/>
    </location>
</feature>
<gene>
    <name evidence="2" type="ORF">J2W25_001823</name>
</gene>